<evidence type="ECO:0000313" key="3">
    <source>
        <dbReference type="EMBL" id="BBE16830.1"/>
    </source>
</evidence>
<keyword evidence="4" id="KW-1185">Reference proteome</keyword>
<sequence length="545" mass="61053">MKKLMIFAVLLLSMVWAKAQEDMTTVWETKLGHQILHAGTSLEGEHSYAASDKEMSLFDNTTGKVIWEKSFSEMAPKLRKIDELIPFWASSTIFLFDRKLGKDQIACINLETGKCLWTTDKYQDLDESMITYISEEDCFAITLKKELVYIKAQTGEELWSTEKFKGVVGKYIYSGSDHTLTMVNFMPTLLGSLFSGFKNQIAKIDLKTGEILWENTYIGLAEKKVISRQPIFDLNVSNGKVFLRLNGMQVYDDKTGAKIWSAAYDFTPERVVGKPMGAKAFGVYGAVADPIIDGQDIYILDMQSRSKQYVKKYDLNTGKLLWTSPEIKDAKAIPGMKLVNGKILLQIGGVVEKQYFKMERSGDQVVRVDVIEFDNVNPCGIQALNASDGKLVWESERFRKGITNMISFGENTIVCSGKALYSLDLETGKEKYEVPVAKGGVGLATQIQPFKEDVIVVVGEKGVSTFDANSGDLLHSGKYRTSSLEDRVDNILIMKTDKADIGTFDLNTCKYKDFKARTGALTTLSRDGNFVYVYEKKVVTKLSTH</sequence>
<organism evidence="3 4">
    <name type="scientific">Aquipluma nitroreducens</name>
    <dbReference type="NCBI Taxonomy" id="2010828"/>
    <lineage>
        <taxon>Bacteria</taxon>
        <taxon>Pseudomonadati</taxon>
        <taxon>Bacteroidota</taxon>
        <taxon>Bacteroidia</taxon>
        <taxon>Marinilabiliales</taxon>
        <taxon>Prolixibacteraceae</taxon>
        <taxon>Aquipluma</taxon>
    </lineage>
</organism>
<feature type="chain" id="PRO_5024273270" description="Pyrrolo-quinoline quinone repeat domain-containing protein" evidence="1">
    <location>
        <begin position="20"/>
        <end position="545"/>
    </location>
</feature>
<feature type="domain" description="Pyrrolo-quinoline quinone repeat" evidence="2">
    <location>
        <begin position="381"/>
        <end position="485"/>
    </location>
</feature>
<dbReference type="InterPro" id="IPR018391">
    <property type="entry name" value="PQQ_b-propeller_rpt"/>
</dbReference>
<gene>
    <name evidence="3" type="ORF">AQPE_0977</name>
</gene>
<name>A0A5K7S5S1_9BACT</name>
<dbReference type="EMBL" id="AP018694">
    <property type="protein sequence ID" value="BBE16830.1"/>
    <property type="molecule type" value="Genomic_DNA"/>
</dbReference>
<dbReference type="InterPro" id="IPR011047">
    <property type="entry name" value="Quinoprotein_ADH-like_sf"/>
</dbReference>
<dbReference type="AlphaFoldDB" id="A0A5K7S5S1"/>
<protein>
    <recommendedName>
        <fullName evidence="2">Pyrrolo-quinoline quinone repeat domain-containing protein</fullName>
    </recommendedName>
</protein>
<dbReference type="Proteomes" id="UP001193389">
    <property type="component" value="Chromosome"/>
</dbReference>
<accession>A0A5K7S5S1</accession>
<dbReference type="Pfam" id="PF13360">
    <property type="entry name" value="PQQ_2"/>
    <property type="match status" value="2"/>
</dbReference>
<dbReference type="Gene3D" id="2.130.10.10">
    <property type="entry name" value="YVTN repeat-like/Quinoprotein amine dehydrogenase"/>
    <property type="match status" value="3"/>
</dbReference>
<evidence type="ECO:0000256" key="1">
    <source>
        <dbReference type="SAM" id="SignalP"/>
    </source>
</evidence>
<evidence type="ECO:0000313" key="4">
    <source>
        <dbReference type="Proteomes" id="UP001193389"/>
    </source>
</evidence>
<reference evidence="3" key="1">
    <citation type="journal article" date="2020" name="Int. J. Syst. Evol. Microbiol.">
        <title>Aquipluma nitroreducens gen. nov. sp. nov., a novel facultatively anaerobic bacterium isolated from a freshwater lake.</title>
        <authorList>
            <person name="Watanabe M."/>
            <person name="Kojima H."/>
            <person name="Fukui M."/>
        </authorList>
    </citation>
    <scope>NUCLEOTIDE SEQUENCE</scope>
    <source>
        <strain evidence="3">MeG22</strain>
    </source>
</reference>
<dbReference type="KEGG" id="anf:AQPE_0977"/>
<evidence type="ECO:0000259" key="2">
    <source>
        <dbReference type="Pfam" id="PF13360"/>
    </source>
</evidence>
<dbReference type="InterPro" id="IPR002372">
    <property type="entry name" value="PQQ_rpt_dom"/>
</dbReference>
<feature type="domain" description="Pyrrolo-quinoline quinone repeat" evidence="2">
    <location>
        <begin position="102"/>
        <end position="327"/>
    </location>
</feature>
<dbReference type="InterPro" id="IPR015943">
    <property type="entry name" value="WD40/YVTN_repeat-like_dom_sf"/>
</dbReference>
<dbReference type="SMART" id="SM00564">
    <property type="entry name" value="PQQ"/>
    <property type="match status" value="4"/>
</dbReference>
<dbReference type="PANTHER" id="PTHR34512">
    <property type="entry name" value="CELL SURFACE PROTEIN"/>
    <property type="match status" value="1"/>
</dbReference>
<keyword evidence="1" id="KW-0732">Signal</keyword>
<dbReference type="SUPFAM" id="SSF50998">
    <property type="entry name" value="Quinoprotein alcohol dehydrogenase-like"/>
    <property type="match status" value="1"/>
</dbReference>
<dbReference type="RefSeq" id="WP_318349870.1">
    <property type="nucleotide sequence ID" value="NZ_AP018694.1"/>
</dbReference>
<proteinExistence type="predicted"/>
<feature type="signal peptide" evidence="1">
    <location>
        <begin position="1"/>
        <end position="19"/>
    </location>
</feature>
<dbReference type="PANTHER" id="PTHR34512:SF30">
    <property type="entry name" value="OUTER MEMBRANE PROTEIN ASSEMBLY FACTOR BAMB"/>
    <property type="match status" value="1"/>
</dbReference>